<keyword evidence="2" id="KW-0732">Signal</keyword>
<dbReference type="Pfam" id="PF04616">
    <property type="entry name" value="Glyco_hydro_43"/>
    <property type="match status" value="1"/>
</dbReference>
<evidence type="ECO:0000256" key="2">
    <source>
        <dbReference type="ARBA" id="ARBA00022729"/>
    </source>
</evidence>
<evidence type="ECO:0000256" key="1">
    <source>
        <dbReference type="ARBA" id="ARBA00009865"/>
    </source>
</evidence>
<sequence>MSFDFPSSRRAVMAGAGAAVLGGVVAPSAARAQAEGSSEIARNPLVRQRADAQVFRHRDGDYYMTASVPEYDRLVLRRARTLAGLATAPEAVIWRRPAQGKLGGYIWAPELHQIDGRWHMYFAAGDAGEPFHIRTYVLRCLDRDALTGRWELLGQLQTPWDTFTLDSTVFSHRGVRYLCWAQQEPGIATNSNLYLAPLATPTTLARPPVRLTVPTLPWEIEGYKVNEAPAFLARNGRVFIAYSASATDARYCLGLLTANADADLMSADAWSKSQVPVFVSSEETGVYGPGHNSFTVDEQGRDVLVFHGRDYKTIQGDPLFDPNRHTRVQRLYYHPDGTPDFGVPVGAGEIPDRFAPLDRPGAYLRLDGTRLTVGDGPLATTQFRQKAGAAGAVVLEPILKPGQGLQATADGGVVLAPALRDPTRSGFRKVRGLAGRGVSFAALAPGGGYLRHRDGAIVVGPAKDARDRASATFIVS</sequence>
<evidence type="ECO:0000256" key="4">
    <source>
        <dbReference type="ARBA" id="ARBA00023295"/>
    </source>
</evidence>
<accession>A0ABU1N572</accession>
<name>A0ABU1N572_9CAUL</name>
<gene>
    <name evidence="6" type="ORF">J2800_004366</name>
</gene>
<evidence type="ECO:0000313" key="7">
    <source>
        <dbReference type="Proteomes" id="UP001262754"/>
    </source>
</evidence>
<dbReference type="EMBL" id="JAVDRL010000013">
    <property type="protein sequence ID" value="MDR6533600.1"/>
    <property type="molecule type" value="Genomic_DNA"/>
</dbReference>
<dbReference type="PANTHER" id="PTHR43817">
    <property type="entry name" value="GLYCOSYL HYDROLASE"/>
    <property type="match status" value="1"/>
</dbReference>
<dbReference type="InterPro" id="IPR023296">
    <property type="entry name" value="Glyco_hydro_beta-prop_sf"/>
</dbReference>
<comment type="caution">
    <text evidence="6">The sequence shown here is derived from an EMBL/GenBank/DDBJ whole genome shotgun (WGS) entry which is preliminary data.</text>
</comment>
<reference evidence="6 7" key="1">
    <citation type="submission" date="2023-07" db="EMBL/GenBank/DDBJ databases">
        <title>Sorghum-associated microbial communities from plants grown in Nebraska, USA.</title>
        <authorList>
            <person name="Schachtman D."/>
        </authorList>
    </citation>
    <scope>NUCLEOTIDE SEQUENCE [LARGE SCALE GENOMIC DNA]</scope>
    <source>
        <strain evidence="6 7">DS2154</strain>
    </source>
</reference>
<dbReference type="RefSeq" id="WP_310034517.1">
    <property type="nucleotide sequence ID" value="NZ_JAVDRL010000013.1"/>
</dbReference>
<comment type="similarity">
    <text evidence="1 5">Belongs to the glycosyl hydrolase 43 family.</text>
</comment>
<dbReference type="SUPFAM" id="SSF110221">
    <property type="entry name" value="AbfB domain"/>
    <property type="match status" value="1"/>
</dbReference>
<dbReference type="InterPro" id="IPR006311">
    <property type="entry name" value="TAT_signal"/>
</dbReference>
<evidence type="ECO:0000313" key="6">
    <source>
        <dbReference type="EMBL" id="MDR6533600.1"/>
    </source>
</evidence>
<dbReference type="Gene3D" id="2.115.10.20">
    <property type="entry name" value="Glycosyl hydrolase domain, family 43"/>
    <property type="match status" value="1"/>
</dbReference>
<dbReference type="PROSITE" id="PS51318">
    <property type="entry name" value="TAT"/>
    <property type="match status" value="1"/>
</dbReference>
<keyword evidence="7" id="KW-1185">Reference proteome</keyword>
<organism evidence="6 7">
    <name type="scientific">Caulobacter rhizosphaerae</name>
    <dbReference type="NCBI Taxonomy" id="2010972"/>
    <lineage>
        <taxon>Bacteria</taxon>
        <taxon>Pseudomonadati</taxon>
        <taxon>Pseudomonadota</taxon>
        <taxon>Alphaproteobacteria</taxon>
        <taxon>Caulobacterales</taxon>
        <taxon>Caulobacteraceae</taxon>
        <taxon>Caulobacter</taxon>
    </lineage>
</organism>
<keyword evidence="4 5" id="KW-0326">Glycosidase</keyword>
<proteinExistence type="inferred from homology"/>
<evidence type="ECO:0000256" key="5">
    <source>
        <dbReference type="RuleBase" id="RU361187"/>
    </source>
</evidence>
<dbReference type="PANTHER" id="PTHR43817:SF1">
    <property type="entry name" value="HYDROLASE, FAMILY 43, PUTATIVE (AFU_ORTHOLOGUE AFUA_3G01660)-RELATED"/>
    <property type="match status" value="1"/>
</dbReference>
<dbReference type="SUPFAM" id="SSF75005">
    <property type="entry name" value="Arabinanase/levansucrase/invertase"/>
    <property type="match status" value="1"/>
</dbReference>
<dbReference type="InterPro" id="IPR006710">
    <property type="entry name" value="Glyco_hydro_43"/>
</dbReference>
<evidence type="ECO:0000256" key="3">
    <source>
        <dbReference type="ARBA" id="ARBA00022801"/>
    </source>
</evidence>
<dbReference type="Gene3D" id="2.80.10.50">
    <property type="match status" value="1"/>
</dbReference>
<protein>
    <submittedName>
        <fullName evidence="6">GH43 family beta-xylosidase</fullName>
    </submittedName>
</protein>
<dbReference type="Proteomes" id="UP001262754">
    <property type="component" value="Unassembled WGS sequence"/>
</dbReference>
<dbReference type="InterPro" id="IPR036195">
    <property type="entry name" value="AbfB_ABD_sf"/>
</dbReference>
<keyword evidence="3 5" id="KW-0378">Hydrolase</keyword>
<dbReference type="CDD" id="cd18817">
    <property type="entry name" value="GH43f_LbAraf43-like"/>
    <property type="match status" value="1"/>
</dbReference>